<reference evidence="4 5" key="1">
    <citation type="submission" date="2016-03" db="EMBL/GenBank/DDBJ databases">
        <title>How can Kluyveromyces marxianus grow so fast - potential evolutionary course in Saccharomyces Complex revealed by comparative genomics.</title>
        <authorList>
            <person name="Mo W."/>
            <person name="Lu W."/>
            <person name="Yang X."/>
            <person name="Qi J."/>
            <person name="Lv H."/>
        </authorList>
    </citation>
    <scope>NUCLEOTIDE SEQUENCE [LARGE SCALE GENOMIC DNA]</scope>
    <source>
        <strain evidence="4 5">FIM1</strain>
    </source>
</reference>
<evidence type="ECO:0000256" key="1">
    <source>
        <dbReference type="ARBA" id="ARBA00023002"/>
    </source>
</evidence>
<sequence>MSDKVLLTGSSGFIALHILDQLLSAGYEVVGTVRSESKAEPIKKELARDHPNAKYTFEIVPDISAPNAFDHVFQKHTDLKYVLHTASPFSFGLDKTNEENYLIPATHGTKSALEGVQKYGKNVEHVVITSSFAAIVHREKGGDPTFIHTEKTWNPVTWEQAREDAITSYVASKKLAEELAWNFVKEHNSTFKLTTVNPPYVFGPQRYSFGLARASLNTSADFVNKALKTTPDFEGPFDQPSGLSCDVRDVAKLHILPLGKPEFNGQRLFPVSGTGYGLDNYEDGKFNFERILRTLNEKIPELKGKISPGGIKDNSVEMAKNTYYNNSITTNLTKLKFYTFDQTVVDAAKQILDFEASQK</sequence>
<comment type="similarity">
    <text evidence="2">Belongs to the NAD(P)-dependent epimerase/dehydratase family. Dihydroflavonol-4-reductase subfamily.</text>
</comment>
<dbReference type="CDD" id="cd05227">
    <property type="entry name" value="AR_SDR_e"/>
    <property type="match status" value="1"/>
</dbReference>
<feature type="domain" description="NAD-dependent epimerase/dehydratase" evidence="3">
    <location>
        <begin position="5"/>
        <end position="207"/>
    </location>
</feature>
<dbReference type="Pfam" id="PF01370">
    <property type="entry name" value="Epimerase"/>
    <property type="match status" value="1"/>
</dbReference>
<dbReference type="InterPro" id="IPR050425">
    <property type="entry name" value="NAD(P)_dehydrat-like"/>
</dbReference>
<dbReference type="InterPro" id="IPR001509">
    <property type="entry name" value="Epimerase_deHydtase"/>
</dbReference>
<gene>
    <name evidence="4" type="primary">GRE2</name>
    <name evidence="4" type="ORF">FIM1_3862</name>
</gene>
<accession>A0ABX6EZT8</accession>
<evidence type="ECO:0000259" key="3">
    <source>
        <dbReference type="Pfam" id="PF01370"/>
    </source>
</evidence>
<dbReference type="InterPro" id="IPR036291">
    <property type="entry name" value="NAD(P)-bd_dom_sf"/>
</dbReference>
<proteinExistence type="inferred from homology"/>
<protein>
    <submittedName>
        <fullName evidence="4">NADPH-dependent methylglyoxal reductase GRE2</fullName>
    </submittedName>
</protein>
<keyword evidence="1" id="KW-0560">Oxidoreductase</keyword>
<dbReference type="PANTHER" id="PTHR10366:SF564">
    <property type="entry name" value="STEROL-4-ALPHA-CARBOXYLATE 3-DEHYDROGENASE, DECARBOXYLATING"/>
    <property type="match status" value="1"/>
</dbReference>
<keyword evidence="5" id="KW-1185">Reference proteome</keyword>
<evidence type="ECO:0000313" key="4">
    <source>
        <dbReference type="EMBL" id="QGN17131.1"/>
    </source>
</evidence>
<name>A0ABX6EZT8_KLUMA</name>
<organism evidence="4 5">
    <name type="scientific">Kluyveromyces marxianus</name>
    <name type="common">Yeast</name>
    <name type="synonym">Candida kefyr</name>
    <dbReference type="NCBI Taxonomy" id="4911"/>
    <lineage>
        <taxon>Eukaryota</taxon>
        <taxon>Fungi</taxon>
        <taxon>Dikarya</taxon>
        <taxon>Ascomycota</taxon>
        <taxon>Saccharomycotina</taxon>
        <taxon>Saccharomycetes</taxon>
        <taxon>Saccharomycetales</taxon>
        <taxon>Saccharomycetaceae</taxon>
        <taxon>Kluyveromyces</taxon>
    </lineage>
</organism>
<dbReference type="EMBL" id="CP015059">
    <property type="protein sequence ID" value="QGN17131.1"/>
    <property type="molecule type" value="Genomic_DNA"/>
</dbReference>
<dbReference type="Gene3D" id="3.40.50.720">
    <property type="entry name" value="NAD(P)-binding Rossmann-like Domain"/>
    <property type="match status" value="1"/>
</dbReference>
<dbReference type="PANTHER" id="PTHR10366">
    <property type="entry name" value="NAD DEPENDENT EPIMERASE/DEHYDRATASE"/>
    <property type="match status" value="1"/>
</dbReference>
<dbReference type="SUPFAM" id="SSF51735">
    <property type="entry name" value="NAD(P)-binding Rossmann-fold domains"/>
    <property type="match status" value="1"/>
</dbReference>
<evidence type="ECO:0000313" key="5">
    <source>
        <dbReference type="Proteomes" id="UP000422736"/>
    </source>
</evidence>
<evidence type="ECO:0000256" key="2">
    <source>
        <dbReference type="ARBA" id="ARBA00023445"/>
    </source>
</evidence>
<dbReference type="Proteomes" id="UP000422736">
    <property type="component" value="Chromosome 6"/>
</dbReference>